<evidence type="ECO:0008006" key="4">
    <source>
        <dbReference type="Google" id="ProtNLM"/>
    </source>
</evidence>
<comment type="caution">
    <text evidence="2">The sequence shown here is derived from an EMBL/GenBank/DDBJ whole genome shotgun (WGS) entry which is preliminary data.</text>
</comment>
<keyword evidence="3" id="KW-1185">Reference proteome</keyword>
<dbReference type="Proteomes" id="UP001448207">
    <property type="component" value="Unassembled WGS sequence"/>
</dbReference>
<evidence type="ECO:0000313" key="2">
    <source>
        <dbReference type="EMBL" id="KAL0097595.1"/>
    </source>
</evidence>
<dbReference type="EMBL" id="JBCLYO010000001">
    <property type="protein sequence ID" value="KAL0097595.1"/>
    <property type="molecule type" value="Genomic_DNA"/>
</dbReference>
<proteinExistence type="predicted"/>
<evidence type="ECO:0000256" key="1">
    <source>
        <dbReference type="SAM" id="MobiDB-lite"/>
    </source>
</evidence>
<feature type="region of interest" description="Disordered" evidence="1">
    <location>
        <begin position="1"/>
        <end position="58"/>
    </location>
</feature>
<name>A0ABR3BGR3_PHYBL</name>
<gene>
    <name evidence="2" type="ORF">J3Q64DRAFT_1828879</name>
</gene>
<reference evidence="2 3" key="1">
    <citation type="submission" date="2024-04" db="EMBL/GenBank/DDBJ databases">
        <title>Symmetric and asymmetric DNA N6-adenine methylation regulates different biological responses in Mucorales.</title>
        <authorList>
            <consortium name="Lawrence Berkeley National Laboratory"/>
            <person name="Lax C."/>
            <person name="Mondo S.J."/>
            <person name="Osorio-Concepcion M."/>
            <person name="Muszewska A."/>
            <person name="Corrochano-Luque M."/>
            <person name="Gutierrez G."/>
            <person name="Riley R."/>
            <person name="Lipzen A."/>
            <person name="Guo J."/>
            <person name="Hundley H."/>
            <person name="Amirebrahimi M."/>
            <person name="Ng V."/>
            <person name="Lorenzo-Gutierrez D."/>
            <person name="Binder U."/>
            <person name="Yang J."/>
            <person name="Song Y."/>
            <person name="Canovas D."/>
            <person name="Navarro E."/>
            <person name="Freitag M."/>
            <person name="Gabaldon T."/>
            <person name="Grigoriev I.V."/>
            <person name="Corrochano L.M."/>
            <person name="Nicolas F.E."/>
            <person name="Garre V."/>
        </authorList>
    </citation>
    <scope>NUCLEOTIDE SEQUENCE [LARGE SCALE GENOMIC DNA]</scope>
    <source>
        <strain evidence="2 3">L51</strain>
    </source>
</reference>
<sequence length="75" mass="8004">MGDLTGVSEARFPKKPGGPLLSLETRHSVDSPSTSTPTSPVPPVTAHHQTKLPKESTVQYPSPEIGYCLITLPHT</sequence>
<organism evidence="2 3">
    <name type="scientific">Phycomyces blakesleeanus</name>
    <dbReference type="NCBI Taxonomy" id="4837"/>
    <lineage>
        <taxon>Eukaryota</taxon>
        <taxon>Fungi</taxon>
        <taxon>Fungi incertae sedis</taxon>
        <taxon>Mucoromycota</taxon>
        <taxon>Mucoromycotina</taxon>
        <taxon>Mucoromycetes</taxon>
        <taxon>Mucorales</taxon>
        <taxon>Phycomycetaceae</taxon>
        <taxon>Phycomyces</taxon>
    </lineage>
</organism>
<accession>A0ABR3BGR3</accession>
<protein>
    <recommendedName>
        <fullName evidence="4">Homeodomain-like DNA binding domain-containing transcription factor</fullName>
    </recommendedName>
</protein>
<evidence type="ECO:0000313" key="3">
    <source>
        <dbReference type="Proteomes" id="UP001448207"/>
    </source>
</evidence>